<protein>
    <submittedName>
        <fullName evidence="1">Uncharacterized protein</fullName>
    </submittedName>
</protein>
<dbReference type="EMBL" id="CM042025">
    <property type="protein sequence ID" value="KAI3808348.1"/>
    <property type="molecule type" value="Genomic_DNA"/>
</dbReference>
<gene>
    <name evidence="1" type="ORF">L1987_24297</name>
</gene>
<organism evidence="1 2">
    <name type="scientific">Smallanthus sonchifolius</name>
    <dbReference type="NCBI Taxonomy" id="185202"/>
    <lineage>
        <taxon>Eukaryota</taxon>
        <taxon>Viridiplantae</taxon>
        <taxon>Streptophyta</taxon>
        <taxon>Embryophyta</taxon>
        <taxon>Tracheophyta</taxon>
        <taxon>Spermatophyta</taxon>
        <taxon>Magnoliopsida</taxon>
        <taxon>eudicotyledons</taxon>
        <taxon>Gunneridae</taxon>
        <taxon>Pentapetalae</taxon>
        <taxon>asterids</taxon>
        <taxon>campanulids</taxon>
        <taxon>Asterales</taxon>
        <taxon>Asteraceae</taxon>
        <taxon>Asteroideae</taxon>
        <taxon>Heliantheae alliance</taxon>
        <taxon>Millerieae</taxon>
        <taxon>Smallanthus</taxon>
    </lineage>
</organism>
<evidence type="ECO:0000313" key="2">
    <source>
        <dbReference type="Proteomes" id="UP001056120"/>
    </source>
</evidence>
<sequence>MAMERTTRLTRKEGSVTAAKLIGESLHKILTDKDGVVKEITGSFRDLFPDGFPTKTIGVAGTPKFKFYNLDFGWGKPKKLETVLIDYNGSISTNACKEKSEDLEIGVCLPTTEMESFVRIFEDWVKSIYLDTKGLAARWYEGV</sequence>
<proteinExistence type="predicted"/>
<reference evidence="2" key="1">
    <citation type="journal article" date="2022" name="Mol. Ecol. Resour.">
        <title>The genomes of chicory, endive, great burdock and yacon provide insights into Asteraceae palaeo-polyploidization history and plant inulin production.</title>
        <authorList>
            <person name="Fan W."/>
            <person name="Wang S."/>
            <person name="Wang H."/>
            <person name="Wang A."/>
            <person name="Jiang F."/>
            <person name="Liu H."/>
            <person name="Zhao H."/>
            <person name="Xu D."/>
            <person name="Zhang Y."/>
        </authorList>
    </citation>
    <scope>NUCLEOTIDE SEQUENCE [LARGE SCALE GENOMIC DNA]</scope>
    <source>
        <strain evidence="2">cv. Yunnan</strain>
    </source>
</reference>
<name>A0ACB9IKY5_9ASTR</name>
<comment type="caution">
    <text evidence="1">The sequence shown here is derived from an EMBL/GenBank/DDBJ whole genome shotgun (WGS) entry which is preliminary data.</text>
</comment>
<dbReference type="Proteomes" id="UP001056120">
    <property type="component" value="Linkage Group LG08"/>
</dbReference>
<reference evidence="1 2" key="2">
    <citation type="journal article" date="2022" name="Mol. Ecol. Resour.">
        <title>The genomes of chicory, endive, great burdock and yacon provide insights into Asteraceae paleo-polyploidization history and plant inulin production.</title>
        <authorList>
            <person name="Fan W."/>
            <person name="Wang S."/>
            <person name="Wang H."/>
            <person name="Wang A."/>
            <person name="Jiang F."/>
            <person name="Liu H."/>
            <person name="Zhao H."/>
            <person name="Xu D."/>
            <person name="Zhang Y."/>
        </authorList>
    </citation>
    <scope>NUCLEOTIDE SEQUENCE [LARGE SCALE GENOMIC DNA]</scope>
    <source>
        <strain evidence="2">cv. Yunnan</strain>
        <tissue evidence="1">Leaves</tissue>
    </source>
</reference>
<accession>A0ACB9IKY5</accession>
<evidence type="ECO:0000313" key="1">
    <source>
        <dbReference type="EMBL" id="KAI3808348.1"/>
    </source>
</evidence>
<keyword evidence="2" id="KW-1185">Reference proteome</keyword>